<dbReference type="STRING" id="405436.SAMN05444365_11436"/>
<evidence type="ECO:0000313" key="3">
    <source>
        <dbReference type="Proteomes" id="UP000242415"/>
    </source>
</evidence>
<dbReference type="CDD" id="cd00586">
    <property type="entry name" value="4HBT"/>
    <property type="match status" value="1"/>
</dbReference>
<dbReference type="InterPro" id="IPR029069">
    <property type="entry name" value="HotDog_dom_sf"/>
</dbReference>
<reference evidence="3" key="1">
    <citation type="submission" date="2016-10" db="EMBL/GenBank/DDBJ databases">
        <authorList>
            <person name="Varghese N."/>
            <person name="Submissions S."/>
        </authorList>
    </citation>
    <scope>NUCLEOTIDE SEQUENCE [LARGE SCALE GENOMIC DNA]</scope>
    <source>
        <strain evidence="3">DSM 45245</strain>
    </source>
</reference>
<protein>
    <submittedName>
        <fullName evidence="2">Acyl-CoA thioester hydrolase</fullName>
    </submittedName>
</protein>
<dbReference type="PANTHER" id="PTHR31793:SF24">
    <property type="entry name" value="LONG-CHAIN ACYL-COA THIOESTERASE FADM"/>
    <property type="match status" value="1"/>
</dbReference>
<dbReference type="GO" id="GO:0047617">
    <property type="term" value="F:fatty acyl-CoA hydrolase activity"/>
    <property type="evidence" value="ECO:0007669"/>
    <property type="project" value="TreeGrafter"/>
</dbReference>
<dbReference type="Proteomes" id="UP000242415">
    <property type="component" value="Unassembled WGS sequence"/>
</dbReference>
<organism evidence="2 3">
    <name type="scientific">Micromonospora pattaloongensis</name>
    <dbReference type="NCBI Taxonomy" id="405436"/>
    <lineage>
        <taxon>Bacteria</taxon>
        <taxon>Bacillati</taxon>
        <taxon>Actinomycetota</taxon>
        <taxon>Actinomycetes</taxon>
        <taxon>Micromonosporales</taxon>
        <taxon>Micromonosporaceae</taxon>
        <taxon>Micromonospora</taxon>
    </lineage>
</organism>
<dbReference type="AlphaFoldDB" id="A0A1H3SU11"/>
<evidence type="ECO:0000256" key="1">
    <source>
        <dbReference type="SAM" id="MobiDB-lite"/>
    </source>
</evidence>
<dbReference type="PANTHER" id="PTHR31793">
    <property type="entry name" value="4-HYDROXYBENZOYL-COA THIOESTERASE FAMILY MEMBER"/>
    <property type="match status" value="1"/>
</dbReference>
<sequence>MTEIADARAGGDAPGTRVADHRYVYHCALRWSDLDAYGHVNNARFLTLYEEARVALMFVGGRAWGVGSFSDGVVIARHEIDYLRPVDYALGRATAETPPQVRIEMWVEQIRASRFTIGYELFDGDVLASRARSVLVPFDLEQQRPRRLTGDERTFLARYAAPAEGAADSAAGEPLPAEVRSR</sequence>
<proteinExistence type="predicted"/>
<dbReference type="SUPFAM" id="SSF54637">
    <property type="entry name" value="Thioesterase/thiol ester dehydrase-isomerase"/>
    <property type="match status" value="1"/>
</dbReference>
<dbReference type="Pfam" id="PF13279">
    <property type="entry name" value="4HBT_2"/>
    <property type="match status" value="1"/>
</dbReference>
<accession>A0A1H3SU11</accession>
<keyword evidence="3" id="KW-1185">Reference proteome</keyword>
<dbReference type="InterPro" id="IPR050563">
    <property type="entry name" value="4-hydroxybenzoyl-CoA_TE"/>
</dbReference>
<name>A0A1H3SU11_9ACTN</name>
<gene>
    <name evidence="2" type="ORF">SAMN05444365_11436</name>
</gene>
<keyword evidence="2" id="KW-0378">Hydrolase</keyword>
<feature type="compositionally biased region" description="Low complexity" evidence="1">
    <location>
        <begin position="163"/>
        <end position="174"/>
    </location>
</feature>
<dbReference type="EMBL" id="FNPH01000014">
    <property type="protein sequence ID" value="SDZ41434.1"/>
    <property type="molecule type" value="Genomic_DNA"/>
</dbReference>
<dbReference type="Gene3D" id="3.10.129.10">
    <property type="entry name" value="Hotdog Thioesterase"/>
    <property type="match status" value="1"/>
</dbReference>
<feature type="region of interest" description="Disordered" evidence="1">
    <location>
        <begin position="163"/>
        <end position="182"/>
    </location>
</feature>
<evidence type="ECO:0000313" key="2">
    <source>
        <dbReference type="EMBL" id="SDZ41434.1"/>
    </source>
</evidence>